<dbReference type="PANTHER" id="PTHR45566">
    <property type="entry name" value="HTH-TYPE TRANSCRIPTIONAL REGULATOR YHJB-RELATED"/>
    <property type="match status" value="1"/>
</dbReference>
<dbReference type="InterPro" id="IPR016032">
    <property type="entry name" value="Sig_transdc_resp-reg_C-effctor"/>
</dbReference>
<dbReference type="InterPro" id="IPR000792">
    <property type="entry name" value="Tscrpt_reg_LuxR_C"/>
</dbReference>
<dbReference type="SUPFAM" id="SSF46894">
    <property type="entry name" value="C-terminal effector domain of the bipartite response regulators"/>
    <property type="match status" value="1"/>
</dbReference>
<reference evidence="5" key="1">
    <citation type="submission" date="2012-02" db="EMBL/GenBank/DDBJ databases">
        <title>Improved High-Quality Draft Sequence of Rhizobium leguminosarum bv. trifolii WSM2297.</title>
        <authorList>
            <consortium name="US DOE Joint Genome Institute"/>
            <person name="Lucas S."/>
            <person name="Han J."/>
            <person name="Lapidus A."/>
            <person name="Cheng J.-F."/>
            <person name="Goodwin L."/>
            <person name="Pitluck S."/>
            <person name="Peters L."/>
            <person name="Ovchinnikova G."/>
            <person name="Zhang X."/>
            <person name="Detter J.C."/>
            <person name="Han C."/>
            <person name="Tapia R."/>
            <person name="Land M."/>
            <person name="Hauser L."/>
            <person name="Kyrpides N."/>
            <person name="Ivanova N."/>
            <person name="Pagani I."/>
            <person name="Brau L."/>
            <person name="Yates R."/>
            <person name="O'Hara G."/>
            <person name="Rui T."/>
            <person name="Howieson J."/>
            <person name="Reeve W."/>
            <person name="Woyke T."/>
        </authorList>
    </citation>
    <scope>NUCLEOTIDE SEQUENCE [LARGE SCALE GENOMIC DNA]</scope>
    <source>
        <strain evidence="5">WSM2297</strain>
    </source>
</reference>
<dbReference type="InterPro" id="IPR051015">
    <property type="entry name" value="EvgA-like"/>
</dbReference>
<organism evidence="5">
    <name type="scientific">Rhizobium leguminosarum bv. trifolii WSM2297</name>
    <dbReference type="NCBI Taxonomy" id="754762"/>
    <lineage>
        <taxon>Bacteria</taxon>
        <taxon>Pseudomonadati</taxon>
        <taxon>Pseudomonadota</taxon>
        <taxon>Alphaproteobacteria</taxon>
        <taxon>Hyphomicrobiales</taxon>
        <taxon>Rhizobiaceae</taxon>
        <taxon>Rhizobium/Agrobacterium group</taxon>
        <taxon>Rhizobium</taxon>
    </lineage>
</organism>
<dbReference type="GO" id="GO:0003677">
    <property type="term" value="F:DNA binding"/>
    <property type="evidence" value="ECO:0007669"/>
    <property type="project" value="UniProtKB-KW"/>
</dbReference>
<dbReference type="AlphaFoldDB" id="J0WFE7"/>
<comment type="caution">
    <text evidence="2">Lacks conserved residue(s) required for the propagation of feature annotation.</text>
</comment>
<dbReference type="EMBL" id="JH719393">
    <property type="protein sequence ID" value="EJC84331.1"/>
    <property type="molecule type" value="Genomic_DNA"/>
</dbReference>
<dbReference type="InterPro" id="IPR001789">
    <property type="entry name" value="Sig_transdc_resp-reg_receiver"/>
</dbReference>
<dbReference type="PANTHER" id="PTHR45566:SF1">
    <property type="entry name" value="HTH-TYPE TRANSCRIPTIONAL REGULATOR YHJB-RELATED"/>
    <property type="match status" value="1"/>
</dbReference>
<dbReference type="Proteomes" id="UP000005732">
    <property type="component" value="Unassembled WGS sequence"/>
</dbReference>
<evidence type="ECO:0000259" key="4">
    <source>
        <dbReference type="PROSITE" id="PS50110"/>
    </source>
</evidence>
<evidence type="ECO:0000256" key="1">
    <source>
        <dbReference type="ARBA" id="ARBA00023125"/>
    </source>
</evidence>
<sequence length="264" mass="29084">MKYRVKKGWEDKALDTINISHRQENVSLPLEIEDGSPAFAGPSKSKHSLVILDKRELDRHCLAQCMAAHTADFVILAFGSIEEWKQKREEYPPLSAILLNVGGKTVDDPVVSEQIKSLSSEFVSTPVVILSDSDDFTQIVRAIDYGAKGYIPASVSISVCMELIALSVAGGLFVPASALFAMRHLLQSNNPTTHPLAGIFTDRQAEVVAALRRGKANKIIAYELNLRESTVKVHVRNIMKKVKATNRTEVVFKLNDLFQTGIPA</sequence>
<dbReference type="Gene3D" id="3.40.50.2300">
    <property type="match status" value="1"/>
</dbReference>
<dbReference type="PROSITE" id="PS00622">
    <property type="entry name" value="HTH_LUXR_1"/>
    <property type="match status" value="1"/>
</dbReference>
<accession>J0WFE7</accession>
<evidence type="ECO:0000256" key="2">
    <source>
        <dbReference type="PROSITE-ProRule" id="PRU00169"/>
    </source>
</evidence>
<feature type="domain" description="HTH luxR-type" evidence="3">
    <location>
        <begin position="193"/>
        <end position="258"/>
    </location>
</feature>
<dbReference type="PRINTS" id="PR00038">
    <property type="entry name" value="HTHLUXR"/>
</dbReference>
<dbReference type="PROSITE" id="PS50110">
    <property type="entry name" value="RESPONSE_REGULATORY"/>
    <property type="match status" value="1"/>
</dbReference>
<dbReference type="SUPFAM" id="SSF52172">
    <property type="entry name" value="CheY-like"/>
    <property type="match status" value="1"/>
</dbReference>
<proteinExistence type="predicted"/>
<dbReference type="InterPro" id="IPR011006">
    <property type="entry name" value="CheY-like_superfamily"/>
</dbReference>
<evidence type="ECO:0000313" key="5">
    <source>
        <dbReference type="EMBL" id="EJC84078.1"/>
    </source>
</evidence>
<dbReference type="GO" id="GO:0006355">
    <property type="term" value="P:regulation of DNA-templated transcription"/>
    <property type="evidence" value="ECO:0007669"/>
    <property type="project" value="InterPro"/>
</dbReference>
<dbReference type="EMBL" id="JH719393">
    <property type="protein sequence ID" value="EJC84078.1"/>
    <property type="molecule type" value="Genomic_DNA"/>
</dbReference>
<name>J0WFE7_RHILT</name>
<keyword evidence="1 5" id="KW-0238">DNA-binding</keyword>
<dbReference type="SMART" id="SM00421">
    <property type="entry name" value="HTH_LUXR"/>
    <property type="match status" value="1"/>
</dbReference>
<dbReference type="HOGENOM" id="CLU_000445_90_8_5"/>
<protein>
    <submittedName>
        <fullName evidence="5">Response regulator containing a CheY-like receiver domain and an HTH DNA-binding domain</fullName>
    </submittedName>
</protein>
<evidence type="ECO:0000313" key="6">
    <source>
        <dbReference type="EMBL" id="EJC84331.1"/>
    </source>
</evidence>
<gene>
    <name evidence="5" type="ORF">Rleg4DRAFT_5872</name>
    <name evidence="6" type="ORF">Rleg4DRAFT_6151</name>
</gene>
<dbReference type="CDD" id="cd06170">
    <property type="entry name" value="LuxR_C_like"/>
    <property type="match status" value="1"/>
</dbReference>
<feature type="domain" description="Response regulatory" evidence="4">
    <location>
        <begin position="48"/>
        <end position="168"/>
    </location>
</feature>
<evidence type="ECO:0000259" key="3">
    <source>
        <dbReference type="PROSITE" id="PS50043"/>
    </source>
</evidence>
<dbReference type="PROSITE" id="PS50043">
    <property type="entry name" value="HTH_LUXR_2"/>
    <property type="match status" value="1"/>
</dbReference>
<dbReference type="GO" id="GO:0000160">
    <property type="term" value="P:phosphorelay signal transduction system"/>
    <property type="evidence" value="ECO:0007669"/>
    <property type="project" value="InterPro"/>
</dbReference>
<dbReference type="Pfam" id="PF00196">
    <property type="entry name" value="GerE"/>
    <property type="match status" value="1"/>
</dbReference>